<evidence type="ECO:0000313" key="4">
    <source>
        <dbReference type="Proteomes" id="UP000321947"/>
    </source>
</evidence>
<dbReference type="EMBL" id="SSTD01002800">
    <property type="protein sequence ID" value="TYK27391.1"/>
    <property type="molecule type" value="Genomic_DNA"/>
</dbReference>
<protein>
    <submittedName>
        <fullName evidence="1">DNA polymerase I</fullName>
    </submittedName>
</protein>
<proteinExistence type="predicted"/>
<dbReference type="Gene3D" id="1.10.150.20">
    <property type="entry name" value="5' to 3' exonuclease, C-terminal subdomain"/>
    <property type="match status" value="1"/>
</dbReference>
<sequence>MLLQMKTHILLDKGLVSGLDIGDEGIILAKGVGVGVVFCCFPRFLAFSSILGDLHSRSGMVSFGLEDFADKFGVLEPSQFVDVMSLVGDKSDNIPGNKGGKINHLVKWDLVSKTQEDGVWFGRSKSKKLGHFSQMGLAVLIRGFITLLLSIHGRDRFCWHTSGKHCCPTQEGWKWWWQLIKTKGMADHMSRNKLEEGEVAVQREMEEFSKKYFKKDF</sequence>
<evidence type="ECO:0000313" key="3">
    <source>
        <dbReference type="Proteomes" id="UP000321393"/>
    </source>
</evidence>
<gene>
    <name evidence="2" type="ORF">E5676_scaffold325G00730</name>
    <name evidence="1" type="ORF">E6C27_scaffold130G00890</name>
</gene>
<reference evidence="3 4" key="1">
    <citation type="submission" date="2019-08" db="EMBL/GenBank/DDBJ databases">
        <title>Draft genome sequences of two oriental melons (Cucumis melo L. var makuwa).</title>
        <authorList>
            <person name="Kwon S.-Y."/>
        </authorList>
    </citation>
    <scope>NUCLEOTIDE SEQUENCE [LARGE SCALE GENOMIC DNA]</scope>
    <source>
        <strain evidence="4">cv. Chang Bougi</strain>
        <strain evidence="3">cv. SW 3</strain>
        <tissue evidence="1">Leaf</tissue>
    </source>
</reference>
<dbReference type="EMBL" id="SSTE01004567">
    <property type="protein sequence ID" value="KAA0062493.1"/>
    <property type="molecule type" value="Genomic_DNA"/>
</dbReference>
<organism evidence="1 3">
    <name type="scientific">Cucumis melo var. makuwa</name>
    <name type="common">Oriental melon</name>
    <dbReference type="NCBI Taxonomy" id="1194695"/>
    <lineage>
        <taxon>Eukaryota</taxon>
        <taxon>Viridiplantae</taxon>
        <taxon>Streptophyta</taxon>
        <taxon>Embryophyta</taxon>
        <taxon>Tracheophyta</taxon>
        <taxon>Spermatophyta</taxon>
        <taxon>Magnoliopsida</taxon>
        <taxon>eudicotyledons</taxon>
        <taxon>Gunneridae</taxon>
        <taxon>Pentapetalae</taxon>
        <taxon>rosids</taxon>
        <taxon>fabids</taxon>
        <taxon>Cucurbitales</taxon>
        <taxon>Cucurbitaceae</taxon>
        <taxon>Benincaseae</taxon>
        <taxon>Cucumis</taxon>
    </lineage>
</organism>
<dbReference type="OrthoDB" id="275278at2759"/>
<dbReference type="InterPro" id="IPR036279">
    <property type="entry name" value="5-3_exonuclease_C_sf"/>
</dbReference>
<dbReference type="Proteomes" id="UP000321947">
    <property type="component" value="Unassembled WGS sequence"/>
</dbReference>
<dbReference type="Proteomes" id="UP000321393">
    <property type="component" value="Unassembled WGS sequence"/>
</dbReference>
<accession>A0A5A7V357</accession>
<comment type="caution">
    <text evidence="1">The sequence shown here is derived from an EMBL/GenBank/DDBJ whole genome shotgun (WGS) entry which is preliminary data.</text>
</comment>
<name>A0A5A7V357_CUCMM</name>
<dbReference type="SUPFAM" id="SSF47807">
    <property type="entry name" value="5' to 3' exonuclease, C-terminal subdomain"/>
    <property type="match status" value="1"/>
</dbReference>
<dbReference type="AlphaFoldDB" id="A0A5A7V357"/>
<evidence type="ECO:0000313" key="1">
    <source>
        <dbReference type="EMBL" id="KAA0062493.1"/>
    </source>
</evidence>
<evidence type="ECO:0000313" key="2">
    <source>
        <dbReference type="EMBL" id="TYK27391.1"/>
    </source>
</evidence>
<dbReference type="STRING" id="1194695.A0A5A7V357"/>